<accession>F4QB93</accession>
<protein>
    <submittedName>
        <fullName evidence="2">Uncharacterized protein</fullName>
    </submittedName>
</protein>
<keyword evidence="3" id="KW-1185">Reference proteome</keyword>
<dbReference type="RefSeq" id="XP_004351381.1">
    <property type="nucleotide sequence ID" value="XM_004351329.1"/>
</dbReference>
<sequence length="37" mass="4161">MSLSLLYHDPRSKLIQSKEAGNTSNHHITLAGKRLKD</sequence>
<dbReference type="KEGG" id="dfa:DFA_10738"/>
<name>F4QB93_CACFS</name>
<organism evidence="2 3">
    <name type="scientific">Cavenderia fasciculata</name>
    <name type="common">Slime mold</name>
    <name type="synonym">Dictyostelium fasciculatum</name>
    <dbReference type="NCBI Taxonomy" id="261658"/>
    <lineage>
        <taxon>Eukaryota</taxon>
        <taxon>Amoebozoa</taxon>
        <taxon>Evosea</taxon>
        <taxon>Eumycetozoa</taxon>
        <taxon>Dictyostelia</taxon>
        <taxon>Acytosteliales</taxon>
        <taxon>Cavenderiaceae</taxon>
        <taxon>Cavenderia</taxon>
    </lineage>
</organism>
<dbReference type="GeneID" id="14866864"/>
<dbReference type="EMBL" id="GL883027">
    <property type="protein sequence ID" value="EGG14865.1"/>
    <property type="molecule type" value="Genomic_DNA"/>
</dbReference>
<reference evidence="3" key="1">
    <citation type="journal article" date="2011" name="Genome Res.">
        <title>Phylogeny-wide analysis of social amoeba genomes highlights ancient origins for complex intercellular communication.</title>
        <authorList>
            <person name="Heidel A.J."/>
            <person name="Lawal H.M."/>
            <person name="Felder M."/>
            <person name="Schilde C."/>
            <person name="Helps N.R."/>
            <person name="Tunggal B."/>
            <person name="Rivero F."/>
            <person name="John U."/>
            <person name="Schleicher M."/>
            <person name="Eichinger L."/>
            <person name="Platzer M."/>
            <person name="Noegel A.A."/>
            <person name="Schaap P."/>
            <person name="Gloeckner G."/>
        </authorList>
    </citation>
    <scope>NUCLEOTIDE SEQUENCE [LARGE SCALE GENOMIC DNA]</scope>
    <source>
        <strain evidence="3">SH3</strain>
    </source>
</reference>
<evidence type="ECO:0000256" key="1">
    <source>
        <dbReference type="SAM" id="MobiDB-lite"/>
    </source>
</evidence>
<feature type="region of interest" description="Disordered" evidence="1">
    <location>
        <begin position="16"/>
        <end position="37"/>
    </location>
</feature>
<dbReference type="AlphaFoldDB" id="F4QB93"/>
<evidence type="ECO:0000313" key="2">
    <source>
        <dbReference type="EMBL" id="EGG14865.1"/>
    </source>
</evidence>
<proteinExistence type="predicted"/>
<dbReference type="Proteomes" id="UP000007797">
    <property type="component" value="Unassembled WGS sequence"/>
</dbReference>
<evidence type="ECO:0000313" key="3">
    <source>
        <dbReference type="Proteomes" id="UP000007797"/>
    </source>
</evidence>
<gene>
    <name evidence="2" type="ORF">DFA_10738</name>
</gene>